<proteinExistence type="predicted"/>
<dbReference type="RefSeq" id="WP_047885877.1">
    <property type="nucleotide sequence ID" value="NZ_CP071326.1"/>
</dbReference>
<name>A0A0J1H8H4_9GAMM</name>
<dbReference type="Proteomes" id="UP000035909">
    <property type="component" value="Unassembled WGS sequence"/>
</dbReference>
<dbReference type="AlphaFoldDB" id="A0A0J1H8H4"/>
<evidence type="ECO:0000313" key="1">
    <source>
        <dbReference type="EMBL" id="KLV07984.1"/>
    </source>
</evidence>
<sequence length="60" mass="6658">MCFDGLGLKVLRQQIRENAERAASQDHEKADVQAKVYTAHKTTQSDFVLDPLAPTEEAEG</sequence>
<reference evidence="1 2" key="1">
    <citation type="submission" date="2015-05" db="EMBL/GenBank/DDBJ databases">
        <title>Photobacterium galathea sp. nov.</title>
        <authorList>
            <person name="Machado H."/>
            <person name="Gram L."/>
        </authorList>
    </citation>
    <scope>NUCLEOTIDE SEQUENCE [LARGE SCALE GENOMIC DNA]</scope>
    <source>
        <strain evidence="1 2">DSM 22954</strain>
    </source>
</reference>
<protein>
    <submittedName>
        <fullName evidence="1">Uncharacterized protein</fullName>
    </submittedName>
</protein>
<dbReference type="EMBL" id="LDOU01000015">
    <property type="protein sequence ID" value="KLV07984.1"/>
    <property type="molecule type" value="Genomic_DNA"/>
</dbReference>
<organism evidence="1 2">
    <name type="scientific">Photobacterium ganghwense</name>
    <dbReference type="NCBI Taxonomy" id="320778"/>
    <lineage>
        <taxon>Bacteria</taxon>
        <taxon>Pseudomonadati</taxon>
        <taxon>Pseudomonadota</taxon>
        <taxon>Gammaproteobacteria</taxon>
        <taxon>Vibrionales</taxon>
        <taxon>Vibrionaceae</taxon>
        <taxon>Photobacterium</taxon>
    </lineage>
</organism>
<keyword evidence="2" id="KW-1185">Reference proteome</keyword>
<evidence type="ECO:0000313" key="2">
    <source>
        <dbReference type="Proteomes" id="UP000035909"/>
    </source>
</evidence>
<gene>
    <name evidence="1" type="ORF">ABT57_14145</name>
</gene>
<accession>A0A0J1H8H4</accession>
<comment type="caution">
    <text evidence="1">The sequence shown here is derived from an EMBL/GenBank/DDBJ whole genome shotgun (WGS) entry which is preliminary data.</text>
</comment>
<dbReference type="STRING" id="320778.ABT57_14145"/>
<dbReference type="PATRIC" id="fig|320778.3.peg.3078"/>